<sequence length="129" mass="15010">EIKEIYFTSTPSGQTGLRVSLTFLATLKVLNTKIKIYHLNTLLLQAGKNKCISLLTIDSRESKYYAAIYEEKKCLLETQIISQETLKNLTKDFPDFSLMKDYQNVNFLTNFQELKSEFILLHDVEEIDY</sequence>
<organism evidence="1 2">
    <name type="scientific">Funneliformis geosporum</name>
    <dbReference type="NCBI Taxonomy" id="1117311"/>
    <lineage>
        <taxon>Eukaryota</taxon>
        <taxon>Fungi</taxon>
        <taxon>Fungi incertae sedis</taxon>
        <taxon>Mucoromycota</taxon>
        <taxon>Glomeromycotina</taxon>
        <taxon>Glomeromycetes</taxon>
        <taxon>Glomerales</taxon>
        <taxon>Glomeraceae</taxon>
        <taxon>Funneliformis</taxon>
    </lineage>
</organism>
<gene>
    <name evidence="1" type="ORF">FWILDA_LOCUS18941</name>
</gene>
<evidence type="ECO:0000313" key="2">
    <source>
        <dbReference type="Proteomes" id="UP001153678"/>
    </source>
</evidence>
<dbReference type="OrthoDB" id="2423059at2759"/>
<evidence type="ECO:0000313" key="1">
    <source>
        <dbReference type="EMBL" id="CAI2199171.1"/>
    </source>
</evidence>
<keyword evidence="2" id="KW-1185">Reference proteome</keyword>
<comment type="caution">
    <text evidence="1">The sequence shown here is derived from an EMBL/GenBank/DDBJ whole genome shotgun (WGS) entry which is preliminary data.</text>
</comment>
<feature type="non-terminal residue" evidence="1">
    <location>
        <position position="1"/>
    </location>
</feature>
<protein>
    <submittedName>
        <fullName evidence="1">13495_t:CDS:1</fullName>
    </submittedName>
</protein>
<dbReference type="Proteomes" id="UP001153678">
    <property type="component" value="Unassembled WGS sequence"/>
</dbReference>
<name>A0A9W4TBA2_9GLOM</name>
<accession>A0A9W4TBA2</accession>
<dbReference type="AlphaFoldDB" id="A0A9W4TBA2"/>
<reference evidence="1" key="1">
    <citation type="submission" date="2022-08" db="EMBL/GenBank/DDBJ databases">
        <authorList>
            <person name="Kallberg Y."/>
            <person name="Tangrot J."/>
            <person name="Rosling A."/>
        </authorList>
    </citation>
    <scope>NUCLEOTIDE SEQUENCE</scope>
    <source>
        <strain evidence="1">Wild A</strain>
    </source>
</reference>
<dbReference type="EMBL" id="CAMKVN010020489">
    <property type="protein sequence ID" value="CAI2199171.1"/>
    <property type="molecule type" value="Genomic_DNA"/>
</dbReference>
<proteinExistence type="predicted"/>